<dbReference type="InterPro" id="IPR015402">
    <property type="entry name" value="DUF1980"/>
</dbReference>
<reference evidence="4 5" key="1">
    <citation type="journal article" date="2008" name="Proc. Natl. Acad. Sci. U.S.A.">
        <title>The genome of Cyanothece 51142, a unicellular diazotrophic cyanobacterium important in the marine nitrogen cycle.</title>
        <authorList>
            <person name="Welsh E.A."/>
            <person name="Liberton M."/>
            <person name="Stoeckel J."/>
            <person name="Loh T."/>
            <person name="Elvitigala T."/>
            <person name="Wang C."/>
            <person name="Wollam A."/>
            <person name="Fulton R.S."/>
            <person name="Clifton S.W."/>
            <person name="Jacobs J.M."/>
            <person name="Aurora R."/>
            <person name="Ghosh B.K."/>
            <person name="Sherman L.A."/>
            <person name="Smith R.D."/>
            <person name="Wilson R.K."/>
            <person name="Pakrasi H.B."/>
        </authorList>
    </citation>
    <scope>NUCLEOTIDE SEQUENCE [LARGE SCALE GENOMIC DNA]</scope>
    <source>
        <strain evidence="5">ATCC 51142 / BH68</strain>
    </source>
</reference>
<dbReference type="AlphaFoldDB" id="B1WZV5"/>
<dbReference type="InterPro" id="IPR048447">
    <property type="entry name" value="DUF1980_C"/>
</dbReference>
<name>B1WZV5_CROS5</name>
<sequence>MFMNVLSKLKPSPKLKFLLPGLDILAILAWGALLFKSWVTGQLKLLIHPNYFLLVFVTSIFLIILGGVKTWLWIQSLRQKGNNGETVQHISIFPPGWGSCLLIIAAIAGLTIPPTIFDSQVALQRGVSDSLPITQRETQSFSVNIKPEERSLIDWIRTLNAYPEPDAYQGQKANVTGFVVHSPLLPDDYILLTRFIISCCAVDAYPVGLPVKLERDRSNYPPDTWLRIEGEMMTETLAIDTQTMQETPTQKRQLVLSANSITTIPTPDDPYGYSN</sequence>
<evidence type="ECO:0008006" key="6">
    <source>
        <dbReference type="Google" id="ProtNLM"/>
    </source>
</evidence>
<accession>B1WZV5</accession>
<dbReference type="STRING" id="43989.cce_3506"/>
<evidence type="ECO:0000313" key="5">
    <source>
        <dbReference type="Proteomes" id="UP000001203"/>
    </source>
</evidence>
<keyword evidence="1" id="KW-0472">Membrane</keyword>
<dbReference type="Proteomes" id="UP000001203">
    <property type="component" value="Chromosome circular"/>
</dbReference>
<feature type="domain" description="DUF1980" evidence="3">
    <location>
        <begin position="145"/>
        <end position="273"/>
    </location>
</feature>
<dbReference type="PANTHER" id="PTHR40047:SF1">
    <property type="entry name" value="UPF0703 PROTEIN YCGQ"/>
    <property type="match status" value="1"/>
</dbReference>
<dbReference type="NCBIfam" id="TIGR03943">
    <property type="entry name" value="TIGR03943 family putative permease subunit"/>
    <property type="match status" value="1"/>
</dbReference>
<dbReference type="KEGG" id="cyt:cce_3506"/>
<dbReference type="EMBL" id="CP000806">
    <property type="protein sequence ID" value="ACB52854.1"/>
    <property type="molecule type" value="Genomic_DNA"/>
</dbReference>
<evidence type="ECO:0000259" key="3">
    <source>
        <dbReference type="Pfam" id="PF21537"/>
    </source>
</evidence>
<dbReference type="Pfam" id="PF21537">
    <property type="entry name" value="DUF1980_C"/>
    <property type="match status" value="1"/>
</dbReference>
<evidence type="ECO:0000256" key="1">
    <source>
        <dbReference type="SAM" id="Phobius"/>
    </source>
</evidence>
<feature type="transmembrane region" description="Helical" evidence="1">
    <location>
        <begin position="21"/>
        <end position="39"/>
    </location>
</feature>
<keyword evidence="1" id="KW-1133">Transmembrane helix</keyword>
<dbReference type="Pfam" id="PF09323">
    <property type="entry name" value="DUF1980"/>
    <property type="match status" value="1"/>
</dbReference>
<dbReference type="eggNOG" id="COG3689">
    <property type="taxonomic scope" value="Bacteria"/>
</dbReference>
<organism evidence="4 5">
    <name type="scientific">Crocosphaera subtropica (strain ATCC 51142 / BH68)</name>
    <name type="common">Cyanothece sp. (strain ATCC 51142)</name>
    <dbReference type="NCBI Taxonomy" id="43989"/>
    <lineage>
        <taxon>Bacteria</taxon>
        <taxon>Bacillati</taxon>
        <taxon>Cyanobacteriota</taxon>
        <taxon>Cyanophyceae</taxon>
        <taxon>Oscillatoriophycideae</taxon>
        <taxon>Chroococcales</taxon>
        <taxon>Aphanothecaceae</taxon>
        <taxon>Crocosphaera</taxon>
        <taxon>Crocosphaera subtropica</taxon>
    </lineage>
</organism>
<keyword evidence="1" id="KW-0812">Transmembrane</keyword>
<proteinExistence type="predicted"/>
<feature type="transmembrane region" description="Helical" evidence="1">
    <location>
        <begin position="92"/>
        <end position="112"/>
    </location>
</feature>
<dbReference type="HOGENOM" id="CLU_070027_2_0_3"/>
<dbReference type="InterPro" id="IPR048493">
    <property type="entry name" value="DUF1980_N"/>
</dbReference>
<keyword evidence="5" id="KW-1185">Reference proteome</keyword>
<evidence type="ECO:0000313" key="4">
    <source>
        <dbReference type="EMBL" id="ACB52854.1"/>
    </source>
</evidence>
<gene>
    <name evidence="4" type="ordered locus">cce_3506</name>
</gene>
<protein>
    <recommendedName>
        <fullName evidence="6">TIGR03943 family protein</fullName>
    </recommendedName>
</protein>
<feature type="domain" description="DUF1980" evidence="2">
    <location>
        <begin position="24"/>
        <end position="127"/>
    </location>
</feature>
<dbReference type="PANTHER" id="PTHR40047">
    <property type="entry name" value="UPF0703 PROTEIN YCGQ"/>
    <property type="match status" value="1"/>
</dbReference>
<feature type="transmembrane region" description="Helical" evidence="1">
    <location>
        <begin position="51"/>
        <end position="72"/>
    </location>
</feature>
<evidence type="ECO:0000259" key="2">
    <source>
        <dbReference type="Pfam" id="PF09323"/>
    </source>
</evidence>
<dbReference type="InterPro" id="IPR052955">
    <property type="entry name" value="UPF0703_membrane_permease"/>
</dbReference>